<keyword evidence="1" id="KW-0489">Methyltransferase</keyword>
<feature type="compositionally biased region" description="Basic and acidic residues" evidence="3">
    <location>
        <begin position="46"/>
        <end position="64"/>
    </location>
</feature>
<proteinExistence type="predicted"/>
<feature type="domain" description="RNA 2-O ribose methyltransferase substrate binding" evidence="4">
    <location>
        <begin position="74"/>
        <end position="148"/>
    </location>
</feature>
<dbReference type="PANTHER" id="PTHR46429">
    <property type="entry name" value="23S RRNA (GUANOSINE-2'-O-)-METHYLTRANSFERASE RLMB"/>
    <property type="match status" value="1"/>
</dbReference>
<dbReference type="Gene3D" id="3.30.1330.30">
    <property type="match status" value="1"/>
</dbReference>
<dbReference type="InterPro" id="IPR029064">
    <property type="entry name" value="Ribosomal_eL30-like_sf"/>
</dbReference>
<evidence type="ECO:0000256" key="1">
    <source>
        <dbReference type="ARBA" id="ARBA00022603"/>
    </source>
</evidence>
<dbReference type="Proteomes" id="UP000319478">
    <property type="component" value="Unassembled WGS sequence"/>
</dbReference>
<dbReference type="Gene3D" id="3.40.1280.10">
    <property type="match status" value="1"/>
</dbReference>
<dbReference type="EMBL" id="BJNN01000173">
    <property type="protein sequence ID" value="GEC65128.1"/>
    <property type="molecule type" value="Genomic_DNA"/>
</dbReference>
<organism evidence="5 6">
    <name type="scientific">Novacetimonas hansenii</name>
    <name type="common">Komagataeibacter hansenii</name>
    <dbReference type="NCBI Taxonomy" id="436"/>
    <lineage>
        <taxon>Bacteria</taxon>
        <taxon>Pseudomonadati</taxon>
        <taxon>Pseudomonadota</taxon>
        <taxon>Alphaproteobacteria</taxon>
        <taxon>Acetobacterales</taxon>
        <taxon>Acetobacteraceae</taxon>
        <taxon>Novacetimonas</taxon>
    </lineage>
</organism>
<dbReference type="InterPro" id="IPR004441">
    <property type="entry name" value="rRNA_MeTrfase_TrmH"/>
</dbReference>
<dbReference type="Pfam" id="PF08032">
    <property type="entry name" value="SpoU_sub_bind"/>
    <property type="match status" value="1"/>
</dbReference>
<dbReference type="CDD" id="cd18103">
    <property type="entry name" value="SpoU-like_RlmB"/>
    <property type="match status" value="1"/>
</dbReference>
<sequence length="306" mass="32430">MTRGLLMPKTACMNMRPSRRRPGRPVGAADSSPPASAMPSRGRGRASFDRGSDRGPDRAAERGRAEVAPRGTCWLYGTHAVMAALSNPHRHLRQLLTTAEAQAALEERMGRALPIQPQRVDRARIDSICGRDAVHQGIALLADLLDTPALEDIVERPGPVLLLDQVTDPRNIGAILRSAAAFGAAAVIVQDRNAPEETGALAKAASGALEVVPLVRVVNLSRTIDALKSHGMWTVGLDAGGGILDGASFRQRRVALVLGAEGAGLRRLTREHCDEIAGLAMSGDMESLNVSNAAAVALYEMSRPRG</sequence>
<evidence type="ECO:0000256" key="2">
    <source>
        <dbReference type="ARBA" id="ARBA00022679"/>
    </source>
</evidence>
<evidence type="ECO:0000259" key="4">
    <source>
        <dbReference type="SMART" id="SM00967"/>
    </source>
</evidence>
<feature type="compositionally biased region" description="Low complexity" evidence="3">
    <location>
        <begin position="24"/>
        <end position="40"/>
    </location>
</feature>
<keyword evidence="6" id="KW-1185">Reference proteome</keyword>
<reference evidence="5 6" key="1">
    <citation type="submission" date="2019-06" db="EMBL/GenBank/DDBJ databases">
        <title>Whole genome shotgun sequence of Komagataeibacter hansenii NBRC 14820.</title>
        <authorList>
            <person name="Hosoyama A."/>
            <person name="Uohara A."/>
            <person name="Ohji S."/>
            <person name="Ichikawa N."/>
        </authorList>
    </citation>
    <scope>NUCLEOTIDE SEQUENCE [LARGE SCALE GENOMIC DNA]</scope>
    <source>
        <strain evidence="5 6">NBRC 14820</strain>
    </source>
</reference>
<dbReference type="SMART" id="SM00967">
    <property type="entry name" value="SpoU_sub_bind"/>
    <property type="match status" value="1"/>
</dbReference>
<dbReference type="PANTHER" id="PTHR46429:SF1">
    <property type="entry name" value="23S RRNA (GUANOSINE-2'-O-)-METHYLTRANSFERASE RLMB"/>
    <property type="match status" value="1"/>
</dbReference>
<dbReference type="NCBIfam" id="TIGR00186">
    <property type="entry name" value="rRNA_methyl_3"/>
    <property type="match status" value="1"/>
</dbReference>
<comment type="caution">
    <text evidence="5">The sequence shown here is derived from an EMBL/GenBank/DDBJ whole genome shotgun (WGS) entry which is preliminary data.</text>
</comment>
<protein>
    <submittedName>
        <fullName evidence="5">23S rRNA (Guanosine(2251)-2'-O)-methyltransferase RlmB</fullName>
    </submittedName>
</protein>
<accession>A0ABQ0SIQ3</accession>
<evidence type="ECO:0000313" key="5">
    <source>
        <dbReference type="EMBL" id="GEC65128.1"/>
    </source>
</evidence>
<evidence type="ECO:0000256" key="3">
    <source>
        <dbReference type="SAM" id="MobiDB-lite"/>
    </source>
</evidence>
<dbReference type="InterPro" id="IPR013123">
    <property type="entry name" value="SpoU_subst-bd"/>
</dbReference>
<gene>
    <name evidence="5" type="ORF">GHA01_29770</name>
</gene>
<dbReference type="InterPro" id="IPR029026">
    <property type="entry name" value="tRNA_m1G_MTases_N"/>
</dbReference>
<keyword evidence="2" id="KW-0808">Transferase</keyword>
<dbReference type="Pfam" id="PF00588">
    <property type="entry name" value="SpoU_methylase"/>
    <property type="match status" value="1"/>
</dbReference>
<dbReference type="InterPro" id="IPR001537">
    <property type="entry name" value="SpoU_MeTrfase"/>
</dbReference>
<feature type="region of interest" description="Disordered" evidence="3">
    <location>
        <begin position="1"/>
        <end position="64"/>
    </location>
</feature>
<name>A0ABQ0SIQ3_NOVHA</name>
<dbReference type="SUPFAM" id="SSF55315">
    <property type="entry name" value="L30e-like"/>
    <property type="match status" value="1"/>
</dbReference>
<evidence type="ECO:0000313" key="6">
    <source>
        <dbReference type="Proteomes" id="UP000319478"/>
    </source>
</evidence>
<dbReference type="SUPFAM" id="SSF75217">
    <property type="entry name" value="alpha/beta knot"/>
    <property type="match status" value="1"/>
</dbReference>
<dbReference type="InterPro" id="IPR029028">
    <property type="entry name" value="Alpha/beta_knot_MTases"/>
</dbReference>